<dbReference type="AlphaFoldDB" id="H8KRS9"/>
<dbReference type="EMBL" id="CP003349">
    <property type="protein sequence ID" value="AFD07717.1"/>
    <property type="molecule type" value="Genomic_DNA"/>
</dbReference>
<name>H8KRS9_SOLCM</name>
<dbReference type="KEGG" id="scn:Solca_2683"/>
<reference evidence="1" key="1">
    <citation type="submission" date="2012-02" db="EMBL/GenBank/DDBJ databases">
        <title>The complete genome of Solitalea canadensis DSM 3403.</title>
        <authorList>
            <consortium name="US DOE Joint Genome Institute (JGI-PGF)"/>
            <person name="Lucas S."/>
            <person name="Copeland A."/>
            <person name="Lapidus A."/>
            <person name="Glavina del Rio T."/>
            <person name="Dalin E."/>
            <person name="Tice H."/>
            <person name="Bruce D."/>
            <person name="Goodwin L."/>
            <person name="Pitluck S."/>
            <person name="Peters L."/>
            <person name="Ovchinnikova G."/>
            <person name="Lu M."/>
            <person name="Kyrpides N."/>
            <person name="Mavromatis K."/>
            <person name="Ivanova N."/>
            <person name="Brettin T."/>
            <person name="Detter J.C."/>
            <person name="Han C."/>
            <person name="Larimer F."/>
            <person name="Land M."/>
            <person name="Hauser L."/>
            <person name="Markowitz V."/>
            <person name="Cheng J.-F."/>
            <person name="Hugenholtz P."/>
            <person name="Woyke T."/>
            <person name="Wu D."/>
            <person name="Spring S."/>
            <person name="Schroeder M."/>
            <person name="Kopitz M."/>
            <person name="Brambilla E."/>
            <person name="Klenk H.-P."/>
            <person name="Eisen J.A."/>
        </authorList>
    </citation>
    <scope>NUCLEOTIDE SEQUENCE</scope>
    <source>
        <strain evidence="1">DSM 3403</strain>
    </source>
</reference>
<dbReference type="Gene3D" id="2.40.360.20">
    <property type="match status" value="1"/>
</dbReference>
<proteinExistence type="predicted"/>
<dbReference type="HOGENOM" id="CLU_1299056_0_0_10"/>
<protein>
    <submittedName>
        <fullName evidence="1">Uncharacterized protein</fullName>
    </submittedName>
</protein>
<evidence type="ECO:0000313" key="1">
    <source>
        <dbReference type="EMBL" id="AFD07717.1"/>
    </source>
</evidence>
<sequence length="212" mass="23436">MNRKFFVLIVAIVIVSAAIFSGCNGGKDNPEPKAEESLPFLKAGNEWVYKSELADASGEVKYKILSKEKNGFYTVNWFIGVDFEIYWHEKDGAFANTTDGPLGQLRLVIYKKNCKVGDSWSVKGIASDLGANVTITNKVISTSETVTTPAGTFSNCVKVRQTNTYDPELVIDHYIHPATGIVKIEGMGYEEGGEDGEIIYFPVHYTLKSKNF</sequence>
<evidence type="ECO:0000313" key="2">
    <source>
        <dbReference type="Proteomes" id="UP000007590"/>
    </source>
</evidence>
<dbReference type="RefSeq" id="WP_014680944.1">
    <property type="nucleotide sequence ID" value="NC_017770.1"/>
</dbReference>
<organism evidence="1 2">
    <name type="scientific">Solitalea canadensis (strain ATCC 29591 / DSM 3403 / JCM 21819 / LMG 8368 / NBRC 15130 / NCIMB 12057 / USAM 9D)</name>
    <name type="common">Flexibacter canadensis</name>
    <dbReference type="NCBI Taxonomy" id="929556"/>
    <lineage>
        <taxon>Bacteria</taxon>
        <taxon>Pseudomonadati</taxon>
        <taxon>Bacteroidota</taxon>
        <taxon>Sphingobacteriia</taxon>
        <taxon>Sphingobacteriales</taxon>
        <taxon>Sphingobacteriaceae</taxon>
        <taxon>Solitalea</taxon>
    </lineage>
</organism>
<dbReference type="OrthoDB" id="704201at2"/>
<dbReference type="STRING" id="929556.Solca_2683"/>
<dbReference type="Proteomes" id="UP000007590">
    <property type="component" value="Chromosome"/>
</dbReference>
<accession>H8KRS9</accession>
<keyword evidence="2" id="KW-1185">Reference proteome</keyword>
<dbReference type="PROSITE" id="PS51257">
    <property type="entry name" value="PROKAR_LIPOPROTEIN"/>
    <property type="match status" value="1"/>
</dbReference>
<gene>
    <name evidence="1" type="ordered locus">Solca_2683</name>
</gene>